<feature type="region of interest" description="Disordered" evidence="1">
    <location>
        <begin position="1"/>
        <end position="50"/>
    </location>
</feature>
<feature type="compositionally biased region" description="Polar residues" evidence="1">
    <location>
        <begin position="1"/>
        <end position="13"/>
    </location>
</feature>
<keyword evidence="3" id="KW-1185">Reference proteome</keyword>
<feature type="compositionally biased region" description="Acidic residues" evidence="1">
    <location>
        <begin position="32"/>
        <end position="44"/>
    </location>
</feature>
<gene>
    <name evidence="2" type="ORF">LTRI10_LOCUS6912</name>
</gene>
<name>A0AAV2CTJ3_9ROSI</name>
<protein>
    <submittedName>
        <fullName evidence="2">Uncharacterized protein</fullName>
    </submittedName>
</protein>
<sequence length="75" mass="8187">MLISSQLLQSTPNEVEERRGVADNSSAGTTISEEELGSYEDGVELESSARDGSNAGYGRLLFPFQFLEENFVVVL</sequence>
<dbReference type="Proteomes" id="UP001497516">
    <property type="component" value="Chromosome 10"/>
</dbReference>
<evidence type="ECO:0000313" key="3">
    <source>
        <dbReference type="Proteomes" id="UP001497516"/>
    </source>
</evidence>
<evidence type="ECO:0000313" key="2">
    <source>
        <dbReference type="EMBL" id="CAL1359426.1"/>
    </source>
</evidence>
<accession>A0AAV2CTJ3</accession>
<reference evidence="2 3" key="1">
    <citation type="submission" date="2024-04" db="EMBL/GenBank/DDBJ databases">
        <authorList>
            <person name="Fracassetti M."/>
        </authorList>
    </citation>
    <scope>NUCLEOTIDE SEQUENCE [LARGE SCALE GENOMIC DNA]</scope>
</reference>
<organism evidence="2 3">
    <name type="scientific">Linum trigynum</name>
    <dbReference type="NCBI Taxonomy" id="586398"/>
    <lineage>
        <taxon>Eukaryota</taxon>
        <taxon>Viridiplantae</taxon>
        <taxon>Streptophyta</taxon>
        <taxon>Embryophyta</taxon>
        <taxon>Tracheophyta</taxon>
        <taxon>Spermatophyta</taxon>
        <taxon>Magnoliopsida</taxon>
        <taxon>eudicotyledons</taxon>
        <taxon>Gunneridae</taxon>
        <taxon>Pentapetalae</taxon>
        <taxon>rosids</taxon>
        <taxon>fabids</taxon>
        <taxon>Malpighiales</taxon>
        <taxon>Linaceae</taxon>
        <taxon>Linum</taxon>
    </lineage>
</organism>
<proteinExistence type="predicted"/>
<dbReference type="AlphaFoldDB" id="A0AAV2CTJ3"/>
<dbReference type="EMBL" id="OZ034814">
    <property type="protein sequence ID" value="CAL1359426.1"/>
    <property type="molecule type" value="Genomic_DNA"/>
</dbReference>
<evidence type="ECO:0000256" key="1">
    <source>
        <dbReference type="SAM" id="MobiDB-lite"/>
    </source>
</evidence>